<name>A0A834W341_9FABA</name>
<reference evidence="1" key="1">
    <citation type="submission" date="2020-09" db="EMBL/GenBank/DDBJ databases">
        <title>Genome-Enabled Discovery of Anthraquinone Biosynthesis in Senna tora.</title>
        <authorList>
            <person name="Kang S.-H."/>
            <person name="Pandey R.P."/>
            <person name="Lee C.-M."/>
            <person name="Sim J.-S."/>
            <person name="Jeong J.-T."/>
            <person name="Choi B.-S."/>
            <person name="Jung M."/>
            <person name="Ginzburg D."/>
            <person name="Zhao K."/>
            <person name="Won S.Y."/>
            <person name="Oh T.-J."/>
            <person name="Yu Y."/>
            <person name="Kim N.-H."/>
            <person name="Lee O.R."/>
            <person name="Lee T.-H."/>
            <person name="Bashyal P."/>
            <person name="Kim T.-S."/>
            <person name="Lee W.-H."/>
            <person name="Kawkins C."/>
            <person name="Kim C.-K."/>
            <person name="Kim J.S."/>
            <person name="Ahn B.O."/>
            <person name="Rhee S.Y."/>
            <person name="Sohng J.K."/>
        </authorList>
    </citation>
    <scope>NUCLEOTIDE SEQUENCE</scope>
    <source>
        <tissue evidence="1">Leaf</tissue>
    </source>
</reference>
<accession>A0A834W341</accession>
<organism evidence="1 2">
    <name type="scientific">Senna tora</name>
    <dbReference type="NCBI Taxonomy" id="362788"/>
    <lineage>
        <taxon>Eukaryota</taxon>
        <taxon>Viridiplantae</taxon>
        <taxon>Streptophyta</taxon>
        <taxon>Embryophyta</taxon>
        <taxon>Tracheophyta</taxon>
        <taxon>Spermatophyta</taxon>
        <taxon>Magnoliopsida</taxon>
        <taxon>eudicotyledons</taxon>
        <taxon>Gunneridae</taxon>
        <taxon>Pentapetalae</taxon>
        <taxon>rosids</taxon>
        <taxon>fabids</taxon>
        <taxon>Fabales</taxon>
        <taxon>Fabaceae</taxon>
        <taxon>Caesalpinioideae</taxon>
        <taxon>Cassia clade</taxon>
        <taxon>Senna</taxon>
    </lineage>
</organism>
<dbReference type="Proteomes" id="UP000634136">
    <property type="component" value="Unassembled WGS sequence"/>
</dbReference>
<keyword evidence="2" id="KW-1185">Reference proteome</keyword>
<evidence type="ECO:0000313" key="1">
    <source>
        <dbReference type="EMBL" id="KAF7802564.1"/>
    </source>
</evidence>
<evidence type="ECO:0000313" key="2">
    <source>
        <dbReference type="Proteomes" id="UP000634136"/>
    </source>
</evidence>
<sequence length="117" mass="13068">MKVFEIRSRFLVRNMLIHDPRSSHAKTTPIGASKPLWVANTTRTDAFDSLAQQVFCLVIREDESNWSIKTTTGPKYNANRSGFDATSESNTPVCVVFANRSGFDAAIVVVMAWEERG</sequence>
<comment type="caution">
    <text evidence="1">The sequence shown here is derived from an EMBL/GenBank/DDBJ whole genome shotgun (WGS) entry which is preliminary data.</text>
</comment>
<protein>
    <submittedName>
        <fullName evidence="1">Uncharacterized protein</fullName>
    </submittedName>
</protein>
<proteinExistence type="predicted"/>
<gene>
    <name evidence="1" type="ORF">G2W53_041675</name>
</gene>
<dbReference type="EMBL" id="JAAIUW010000013">
    <property type="protein sequence ID" value="KAF7802564.1"/>
    <property type="molecule type" value="Genomic_DNA"/>
</dbReference>
<dbReference type="AlphaFoldDB" id="A0A834W341"/>